<name>A0A7J7JMX8_BUGNE</name>
<organism evidence="2 3">
    <name type="scientific">Bugula neritina</name>
    <name type="common">Brown bryozoan</name>
    <name type="synonym">Sertularia neritina</name>
    <dbReference type="NCBI Taxonomy" id="10212"/>
    <lineage>
        <taxon>Eukaryota</taxon>
        <taxon>Metazoa</taxon>
        <taxon>Spiralia</taxon>
        <taxon>Lophotrochozoa</taxon>
        <taxon>Bryozoa</taxon>
        <taxon>Gymnolaemata</taxon>
        <taxon>Cheilostomatida</taxon>
        <taxon>Flustrina</taxon>
        <taxon>Buguloidea</taxon>
        <taxon>Bugulidae</taxon>
        <taxon>Bugula</taxon>
    </lineage>
</organism>
<proteinExistence type="predicted"/>
<accession>A0A7J7JMX8</accession>
<feature type="compositionally biased region" description="Low complexity" evidence="1">
    <location>
        <begin position="44"/>
        <end position="72"/>
    </location>
</feature>
<sequence length="180" mass="19644">MSTSSSTFEPLKAVKPSKRKNESKSGESKRKKPASIPTVDESTSEPSVSTSVSVTTIPSSVTSSIPSVSSFTGTTVTTSDAAAATAVDQSKAPANEEVIFFDPCISLKVVNKNKKPQITFSDDIESYQYKGIYEEETNALLRKNWSAIRTYNRKGKCCSVYNRLIKDNNIISTLNNKEVK</sequence>
<feature type="region of interest" description="Disordered" evidence="1">
    <location>
        <begin position="1"/>
        <end position="72"/>
    </location>
</feature>
<evidence type="ECO:0000313" key="2">
    <source>
        <dbReference type="EMBL" id="KAF6027689.1"/>
    </source>
</evidence>
<reference evidence="2" key="1">
    <citation type="submission" date="2020-06" db="EMBL/GenBank/DDBJ databases">
        <title>Draft genome of Bugula neritina, a colonial animal packing powerful symbionts and potential medicines.</title>
        <authorList>
            <person name="Rayko M."/>
        </authorList>
    </citation>
    <scope>NUCLEOTIDE SEQUENCE [LARGE SCALE GENOMIC DNA]</scope>
    <source>
        <strain evidence="2">Kwan_BN1</strain>
    </source>
</reference>
<dbReference type="EMBL" id="VXIV02002045">
    <property type="protein sequence ID" value="KAF6027689.1"/>
    <property type="molecule type" value="Genomic_DNA"/>
</dbReference>
<gene>
    <name evidence="2" type="ORF">EB796_014001</name>
</gene>
<keyword evidence="3" id="KW-1185">Reference proteome</keyword>
<protein>
    <submittedName>
        <fullName evidence="2">Uncharacterized protein</fullName>
    </submittedName>
</protein>
<evidence type="ECO:0000256" key="1">
    <source>
        <dbReference type="SAM" id="MobiDB-lite"/>
    </source>
</evidence>
<dbReference type="AlphaFoldDB" id="A0A7J7JMX8"/>
<dbReference type="Proteomes" id="UP000593567">
    <property type="component" value="Unassembled WGS sequence"/>
</dbReference>
<feature type="compositionally biased region" description="Basic and acidic residues" evidence="1">
    <location>
        <begin position="19"/>
        <end position="28"/>
    </location>
</feature>
<evidence type="ECO:0000313" key="3">
    <source>
        <dbReference type="Proteomes" id="UP000593567"/>
    </source>
</evidence>
<comment type="caution">
    <text evidence="2">The sequence shown here is derived from an EMBL/GenBank/DDBJ whole genome shotgun (WGS) entry which is preliminary data.</text>
</comment>